<dbReference type="Pfam" id="PF02620">
    <property type="entry name" value="YceD"/>
    <property type="match status" value="1"/>
</dbReference>
<sequence length="173" mass="20329">MKSKEKYSVDIFRLKPGTYSYEFGIDADLFQQFEGSPVTNASGKVFLTLTKQESLIRAEMDFKVGLPLVCDRSLREFTYDMNEAHEVLFKFGDEEMEMDDDVYIITRNTQRIDFSGFIYEFIILAVPMKKVHPDLEDESEEEIIYTSETEHTEDNDSDETDPRWEMLKKLKKN</sequence>
<dbReference type="RefSeq" id="WP_225696946.1">
    <property type="nucleotide sequence ID" value="NZ_JAIXNE010000001.1"/>
</dbReference>
<comment type="caution">
    <text evidence="2">The sequence shown here is derived from an EMBL/GenBank/DDBJ whole genome shotgun (WGS) entry which is preliminary data.</text>
</comment>
<keyword evidence="3" id="KW-1185">Reference proteome</keyword>
<dbReference type="AlphaFoldDB" id="A0A9X1KVL6"/>
<evidence type="ECO:0000313" key="3">
    <source>
        <dbReference type="Proteomes" id="UP001139409"/>
    </source>
</evidence>
<gene>
    <name evidence="2" type="ORF">LDX50_03095</name>
</gene>
<feature type="compositionally biased region" description="Basic and acidic residues" evidence="1">
    <location>
        <begin position="148"/>
        <end position="164"/>
    </location>
</feature>
<accession>A0A9X1KVL6</accession>
<reference evidence="2" key="1">
    <citation type="submission" date="2021-09" db="EMBL/GenBank/DDBJ databases">
        <title>Fulvivirga sp. isolated from coastal sediment.</title>
        <authorList>
            <person name="Yu H."/>
        </authorList>
    </citation>
    <scope>NUCLEOTIDE SEQUENCE</scope>
    <source>
        <strain evidence="2">1062</strain>
    </source>
</reference>
<name>A0A9X1KVL6_9BACT</name>
<feature type="region of interest" description="Disordered" evidence="1">
    <location>
        <begin position="137"/>
        <end position="164"/>
    </location>
</feature>
<evidence type="ECO:0000256" key="1">
    <source>
        <dbReference type="SAM" id="MobiDB-lite"/>
    </source>
</evidence>
<protein>
    <submittedName>
        <fullName evidence="2">DUF177 domain-containing protein</fullName>
    </submittedName>
</protein>
<evidence type="ECO:0000313" key="2">
    <source>
        <dbReference type="EMBL" id="MCA6073835.1"/>
    </source>
</evidence>
<dbReference type="InterPro" id="IPR003772">
    <property type="entry name" value="YceD"/>
</dbReference>
<organism evidence="2 3">
    <name type="scientific">Fulvivirga sedimenti</name>
    <dbReference type="NCBI Taxonomy" id="2879465"/>
    <lineage>
        <taxon>Bacteria</taxon>
        <taxon>Pseudomonadati</taxon>
        <taxon>Bacteroidota</taxon>
        <taxon>Cytophagia</taxon>
        <taxon>Cytophagales</taxon>
        <taxon>Fulvivirgaceae</taxon>
        <taxon>Fulvivirga</taxon>
    </lineage>
</organism>
<dbReference type="EMBL" id="JAIXNE010000001">
    <property type="protein sequence ID" value="MCA6073835.1"/>
    <property type="molecule type" value="Genomic_DNA"/>
</dbReference>
<proteinExistence type="predicted"/>
<dbReference type="Proteomes" id="UP001139409">
    <property type="component" value="Unassembled WGS sequence"/>
</dbReference>